<sequence length="108" mass="12911">MFHIIQKNLRILRFLRIQRHQTHTNALFWSCISFNNSNQLGNTIPILNKTYKSNLNFEFYSNISNDKSRVSSPMEYEHIAEETLQSLSERFEELFENSDLTDWDVTYS</sequence>
<evidence type="ECO:0000313" key="1">
    <source>
        <dbReference type="EMBL" id="GFY69430.1"/>
    </source>
</evidence>
<feature type="non-terminal residue" evidence="1">
    <location>
        <position position="1"/>
    </location>
</feature>
<dbReference type="EMBL" id="BMAV01017609">
    <property type="protein sequence ID" value="GFY69430.1"/>
    <property type="molecule type" value="Genomic_DNA"/>
</dbReference>
<dbReference type="AlphaFoldDB" id="A0A8X6YAX2"/>
<name>A0A8X6YAX2_9ARAC</name>
<proteinExistence type="predicted"/>
<protein>
    <submittedName>
        <fullName evidence="1">Frataxin</fullName>
    </submittedName>
</protein>
<dbReference type="Proteomes" id="UP000886998">
    <property type="component" value="Unassembled WGS sequence"/>
</dbReference>
<accession>A0A8X6YAX2</accession>
<dbReference type="Gene3D" id="3.30.920.10">
    <property type="entry name" value="Frataxin/CyaY"/>
    <property type="match status" value="1"/>
</dbReference>
<dbReference type="GO" id="GO:0008199">
    <property type="term" value="F:ferric iron binding"/>
    <property type="evidence" value="ECO:0007669"/>
    <property type="project" value="InterPro"/>
</dbReference>
<dbReference type="GO" id="GO:0016226">
    <property type="term" value="P:iron-sulfur cluster assembly"/>
    <property type="evidence" value="ECO:0007669"/>
    <property type="project" value="InterPro"/>
</dbReference>
<keyword evidence="2" id="KW-1185">Reference proteome</keyword>
<dbReference type="InterPro" id="IPR036524">
    <property type="entry name" value="Frataxin/CyaY_sf"/>
</dbReference>
<dbReference type="OrthoDB" id="1897642at2759"/>
<gene>
    <name evidence="1" type="primary">NCL1_36118</name>
    <name evidence="1" type="ORF">TNIN_147281</name>
</gene>
<evidence type="ECO:0000313" key="2">
    <source>
        <dbReference type="Proteomes" id="UP000886998"/>
    </source>
</evidence>
<comment type="caution">
    <text evidence="1">The sequence shown here is derived from an EMBL/GenBank/DDBJ whole genome shotgun (WGS) entry which is preliminary data.</text>
</comment>
<reference evidence="1" key="1">
    <citation type="submission" date="2020-08" db="EMBL/GenBank/DDBJ databases">
        <title>Multicomponent nature underlies the extraordinary mechanical properties of spider dragline silk.</title>
        <authorList>
            <person name="Kono N."/>
            <person name="Nakamura H."/>
            <person name="Mori M."/>
            <person name="Yoshida Y."/>
            <person name="Ohtoshi R."/>
            <person name="Malay A.D."/>
            <person name="Moran D.A.P."/>
            <person name="Tomita M."/>
            <person name="Numata K."/>
            <person name="Arakawa K."/>
        </authorList>
    </citation>
    <scope>NUCLEOTIDE SEQUENCE</scope>
</reference>
<organism evidence="1 2">
    <name type="scientific">Trichonephila inaurata madagascariensis</name>
    <dbReference type="NCBI Taxonomy" id="2747483"/>
    <lineage>
        <taxon>Eukaryota</taxon>
        <taxon>Metazoa</taxon>
        <taxon>Ecdysozoa</taxon>
        <taxon>Arthropoda</taxon>
        <taxon>Chelicerata</taxon>
        <taxon>Arachnida</taxon>
        <taxon>Araneae</taxon>
        <taxon>Araneomorphae</taxon>
        <taxon>Entelegynae</taxon>
        <taxon>Araneoidea</taxon>
        <taxon>Nephilidae</taxon>
        <taxon>Trichonephila</taxon>
        <taxon>Trichonephila inaurata</taxon>
    </lineage>
</organism>